<dbReference type="EMBL" id="RYZH01000029">
    <property type="protein sequence ID" value="RUL86876.1"/>
    <property type="molecule type" value="Genomic_DNA"/>
</dbReference>
<dbReference type="Proteomes" id="UP000280296">
    <property type="component" value="Unassembled WGS sequence"/>
</dbReference>
<dbReference type="OrthoDB" id="9890674at2"/>
<sequence>MARLRIRYPLPGDEPGHWSGELLREGEIPELGQALDLPGDERPLRLRVVALLFRATLAVVGIDADVFASCVEPTSPLMTSSILCSASDSEPSPDSG</sequence>
<accession>A0A432MI46</accession>
<proteinExistence type="predicted"/>
<organism evidence="1 2">
    <name type="scientific">Tautonia sociabilis</name>
    <dbReference type="NCBI Taxonomy" id="2080755"/>
    <lineage>
        <taxon>Bacteria</taxon>
        <taxon>Pseudomonadati</taxon>
        <taxon>Planctomycetota</taxon>
        <taxon>Planctomycetia</taxon>
        <taxon>Isosphaerales</taxon>
        <taxon>Isosphaeraceae</taxon>
        <taxon>Tautonia</taxon>
    </lineage>
</organism>
<comment type="caution">
    <text evidence="1">The sequence shown here is derived from an EMBL/GenBank/DDBJ whole genome shotgun (WGS) entry which is preliminary data.</text>
</comment>
<dbReference type="AlphaFoldDB" id="A0A432MI46"/>
<dbReference type="RefSeq" id="WP_126726359.1">
    <property type="nucleotide sequence ID" value="NZ_RYZH01000029.1"/>
</dbReference>
<protein>
    <submittedName>
        <fullName evidence="1">Uncharacterized protein</fullName>
    </submittedName>
</protein>
<evidence type="ECO:0000313" key="2">
    <source>
        <dbReference type="Proteomes" id="UP000280296"/>
    </source>
</evidence>
<reference evidence="1 2" key="1">
    <citation type="submission" date="2018-12" db="EMBL/GenBank/DDBJ databases">
        <authorList>
            <person name="Toschakov S.V."/>
        </authorList>
    </citation>
    <scope>NUCLEOTIDE SEQUENCE [LARGE SCALE GENOMIC DNA]</scope>
    <source>
        <strain evidence="1 2">GM2012</strain>
    </source>
</reference>
<name>A0A432MI46_9BACT</name>
<reference evidence="1 2" key="2">
    <citation type="submission" date="2019-01" db="EMBL/GenBank/DDBJ databases">
        <title>Tautonia sociabilis, a novel thermotolerant planctomycete of Isosphaeraceae family, isolated from a 4000 m deep subterranean habitat.</title>
        <authorList>
            <person name="Kovaleva O.L."/>
            <person name="Elcheninov A.G."/>
            <person name="Van Heerden E."/>
            <person name="Toshchakov S.V."/>
            <person name="Novikov A."/>
            <person name="Bonch-Osmolovskaya E.A."/>
            <person name="Kublanov I.V."/>
        </authorList>
    </citation>
    <scope>NUCLEOTIDE SEQUENCE [LARGE SCALE GENOMIC DNA]</scope>
    <source>
        <strain evidence="1 2">GM2012</strain>
    </source>
</reference>
<keyword evidence="2" id="KW-1185">Reference proteome</keyword>
<evidence type="ECO:0000313" key="1">
    <source>
        <dbReference type="EMBL" id="RUL86876.1"/>
    </source>
</evidence>
<gene>
    <name evidence="1" type="ORF">TsocGM_15440</name>
</gene>